<sequence length="82" mass="9022">MRKRVVNRKARDRSNYGDPDTQLIPVSSASFSSVASHIHLANGRCIILSSGRLSVNVISIISYLALSSIHISRIQQSCIERA</sequence>
<evidence type="ECO:0000313" key="3">
    <source>
        <dbReference type="Proteomes" id="UP000230233"/>
    </source>
</evidence>
<evidence type="ECO:0000256" key="1">
    <source>
        <dbReference type="SAM" id="MobiDB-lite"/>
    </source>
</evidence>
<dbReference type="EMBL" id="PDUG01000025">
    <property type="protein sequence ID" value="PIC12314.1"/>
    <property type="molecule type" value="Genomic_DNA"/>
</dbReference>
<feature type="compositionally biased region" description="Basic residues" evidence="1">
    <location>
        <begin position="1"/>
        <end position="11"/>
    </location>
</feature>
<protein>
    <submittedName>
        <fullName evidence="2">Uncharacterized protein</fullName>
    </submittedName>
</protein>
<evidence type="ECO:0000313" key="2">
    <source>
        <dbReference type="EMBL" id="PIC12314.1"/>
    </source>
</evidence>
<gene>
    <name evidence="2" type="ORF">B9Z55_028540</name>
</gene>
<dbReference type="Proteomes" id="UP000230233">
    <property type="component" value="Unassembled WGS sequence"/>
</dbReference>
<comment type="caution">
    <text evidence="2">The sequence shown here is derived from an EMBL/GenBank/DDBJ whole genome shotgun (WGS) entry which is preliminary data.</text>
</comment>
<proteinExistence type="predicted"/>
<feature type="region of interest" description="Disordered" evidence="1">
    <location>
        <begin position="1"/>
        <end position="21"/>
    </location>
</feature>
<name>A0A2G5SB75_9PELO</name>
<accession>A0A2G5SB75</accession>
<dbReference type="AlphaFoldDB" id="A0A2G5SB75"/>
<organism evidence="2 3">
    <name type="scientific">Caenorhabditis nigoni</name>
    <dbReference type="NCBI Taxonomy" id="1611254"/>
    <lineage>
        <taxon>Eukaryota</taxon>
        <taxon>Metazoa</taxon>
        <taxon>Ecdysozoa</taxon>
        <taxon>Nematoda</taxon>
        <taxon>Chromadorea</taxon>
        <taxon>Rhabditida</taxon>
        <taxon>Rhabditina</taxon>
        <taxon>Rhabditomorpha</taxon>
        <taxon>Rhabditoidea</taxon>
        <taxon>Rhabditidae</taxon>
        <taxon>Peloderinae</taxon>
        <taxon>Caenorhabditis</taxon>
    </lineage>
</organism>
<reference evidence="3" key="1">
    <citation type="submission" date="2017-10" db="EMBL/GenBank/DDBJ databases">
        <title>Rapid genome shrinkage in a self-fertile nematode reveals novel sperm competition proteins.</title>
        <authorList>
            <person name="Yin D."/>
            <person name="Schwarz E.M."/>
            <person name="Thomas C.G."/>
            <person name="Felde R.L."/>
            <person name="Korf I.F."/>
            <person name="Cutter A.D."/>
            <person name="Schartner C.M."/>
            <person name="Ralston E.J."/>
            <person name="Meyer B.J."/>
            <person name="Haag E.S."/>
        </authorList>
    </citation>
    <scope>NUCLEOTIDE SEQUENCE [LARGE SCALE GENOMIC DNA]</scope>
    <source>
        <strain evidence="3">JU1422</strain>
    </source>
</reference>
<keyword evidence="3" id="KW-1185">Reference proteome</keyword>